<dbReference type="EMBL" id="JAAAUY010000623">
    <property type="protein sequence ID" value="KAF9327837.1"/>
    <property type="molecule type" value="Genomic_DNA"/>
</dbReference>
<evidence type="ECO:0000256" key="5">
    <source>
        <dbReference type="SAM" id="MobiDB-lite"/>
    </source>
</evidence>
<feature type="compositionally biased region" description="Polar residues" evidence="5">
    <location>
        <begin position="225"/>
        <end position="236"/>
    </location>
</feature>
<evidence type="ECO:0000256" key="3">
    <source>
        <dbReference type="ARBA" id="ARBA00022989"/>
    </source>
</evidence>
<dbReference type="GO" id="GO:0005886">
    <property type="term" value="C:plasma membrane"/>
    <property type="evidence" value="ECO:0007669"/>
    <property type="project" value="TreeGrafter"/>
</dbReference>
<dbReference type="GO" id="GO:0005385">
    <property type="term" value="F:zinc ion transmembrane transporter activity"/>
    <property type="evidence" value="ECO:0007669"/>
    <property type="project" value="TreeGrafter"/>
</dbReference>
<name>A0A9P5SFB1_9FUNG</name>
<feature type="transmembrane region" description="Helical" evidence="6">
    <location>
        <begin position="435"/>
        <end position="454"/>
    </location>
</feature>
<protein>
    <submittedName>
        <fullName evidence="7">High-affinity Zn(2+) transporter zrt1</fullName>
    </submittedName>
</protein>
<evidence type="ECO:0000256" key="6">
    <source>
        <dbReference type="SAM" id="Phobius"/>
    </source>
</evidence>
<proteinExistence type="predicted"/>
<dbReference type="PANTHER" id="PTHR11040">
    <property type="entry name" value="ZINC/IRON TRANSPORTER"/>
    <property type="match status" value="1"/>
</dbReference>
<evidence type="ECO:0000313" key="7">
    <source>
        <dbReference type="EMBL" id="KAF9327837.1"/>
    </source>
</evidence>
<feature type="transmembrane region" description="Helical" evidence="6">
    <location>
        <begin position="302"/>
        <end position="321"/>
    </location>
</feature>
<feature type="transmembrane region" description="Helical" evidence="6">
    <location>
        <begin position="327"/>
        <end position="349"/>
    </location>
</feature>
<feature type="compositionally biased region" description="Basic and acidic residues" evidence="5">
    <location>
        <begin position="253"/>
        <end position="270"/>
    </location>
</feature>
<keyword evidence="8" id="KW-1185">Reference proteome</keyword>
<sequence length="455" mass="49160">MASIAPSYSTIFRRDEPEAEALPDECRPESTDLESYNTSLHIASVFIILAASTAGVFMPVIASKFRSLRISARVLTLGKQFGTGVILATGFIHMLPTAMSNLSSPCLGKVWSEQYTAFGGLFVLISSLFMHWIEFIAVEHNERRMREAAANQGIQEVDMDLGGLGATGVAAAPCPGHIVTIVEERPCHDSCSSVSSCDSDYSRDGAKAHLSITKSIGSSITKASPQHTDSSRMPSQETRRGEHNHAQGHGKKQASDHSHGHEHDHKDVVRTKSHHHHTQEVGHSHAHGLSLLDESQRRISTYILEAGIAAHSVIIGVSLGVSSGAEFTGLLTALIFHQFFEGFALGARIADLSFDTTYTHYLLAFIFSLTTPTGAAIGIGISNTYSPNSKTSLLVEGIFDSVSTGILLYMGYVNLLAIEFNLNGEIRKESKKMKSMCFIALWAGALAMAIIGRFA</sequence>
<feature type="transmembrane region" description="Helical" evidence="6">
    <location>
        <begin position="40"/>
        <end position="62"/>
    </location>
</feature>
<feature type="transmembrane region" description="Helical" evidence="6">
    <location>
        <begin position="115"/>
        <end position="137"/>
    </location>
</feature>
<gene>
    <name evidence="7" type="primary">ZRT1_2</name>
    <name evidence="7" type="ORF">BG006_008915</name>
</gene>
<organism evidence="7 8">
    <name type="scientific">Podila minutissima</name>
    <dbReference type="NCBI Taxonomy" id="64525"/>
    <lineage>
        <taxon>Eukaryota</taxon>
        <taxon>Fungi</taxon>
        <taxon>Fungi incertae sedis</taxon>
        <taxon>Mucoromycota</taxon>
        <taxon>Mortierellomycotina</taxon>
        <taxon>Mortierellomycetes</taxon>
        <taxon>Mortierellales</taxon>
        <taxon>Mortierellaceae</taxon>
        <taxon>Podila</taxon>
    </lineage>
</organism>
<keyword evidence="3 6" id="KW-1133">Transmembrane helix</keyword>
<dbReference type="PANTHER" id="PTHR11040:SF44">
    <property type="entry name" value="PROTEIN ZNTC-RELATED"/>
    <property type="match status" value="1"/>
</dbReference>
<reference evidence="7" key="1">
    <citation type="journal article" date="2020" name="Fungal Divers.">
        <title>Resolving the Mortierellaceae phylogeny through synthesis of multi-gene phylogenetics and phylogenomics.</title>
        <authorList>
            <person name="Vandepol N."/>
            <person name="Liber J."/>
            <person name="Desiro A."/>
            <person name="Na H."/>
            <person name="Kennedy M."/>
            <person name="Barry K."/>
            <person name="Grigoriev I.V."/>
            <person name="Miller A.N."/>
            <person name="O'Donnell K."/>
            <person name="Stajich J.E."/>
            <person name="Bonito G."/>
        </authorList>
    </citation>
    <scope>NUCLEOTIDE SEQUENCE</scope>
    <source>
        <strain evidence="7">NVP1</strain>
    </source>
</reference>
<keyword evidence="4 6" id="KW-0472">Membrane</keyword>
<dbReference type="AlphaFoldDB" id="A0A9P5SFB1"/>
<comment type="caution">
    <text evidence="7">The sequence shown here is derived from an EMBL/GenBank/DDBJ whole genome shotgun (WGS) entry which is preliminary data.</text>
</comment>
<evidence type="ECO:0000256" key="2">
    <source>
        <dbReference type="ARBA" id="ARBA00022692"/>
    </source>
</evidence>
<feature type="transmembrane region" description="Helical" evidence="6">
    <location>
        <begin position="74"/>
        <end position="95"/>
    </location>
</feature>
<feature type="transmembrane region" description="Helical" evidence="6">
    <location>
        <begin position="361"/>
        <end position="382"/>
    </location>
</feature>
<dbReference type="Proteomes" id="UP000696485">
    <property type="component" value="Unassembled WGS sequence"/>
</dbReference>
<comment type="subcellular location">
    <subcellularLocation>
        <location evidence="1">Membrane</location>
        <topology evidence="1">Multi-pass membrane protein</topology>
    </subcellularLocation>
</comment>
<dbReference type="Pfam" id="PF02535">
    <property type="entry name" value="Zip"/>
    <property type="match status" value="1"/>
</dbReference>
<feature type="transmembrane region" description="Helical" evidence="6">
    <location>
        <begin position="402"/>
        <end position="423"/>
    </location>
</feature>
<accession>A0A9P5SFB1</accession>
<evidence type="ECO:0000256" key="1">
    <source>
        <dbReference type="ARBA" id="ARBA00004141"/>
    </source>
</evidence>
<dbReference type="InterPro" id="IPR003689">
    <property type="entry name" value="ZIP"/>
</dbReference>
<feature type="region of interest" description="Disordered" evidence="5">
    <location>
        <begin position="216"/>
        <end position="287"/>
    </location>
</feature>
<evidence type="ECO:0000256" key="4">
    <source>
        <dbReference type="ARBA" id="ARBA00023136"/>
    </source>
</evidence>
<evidence type="ECO:0000313" key="8">
    <source>
        <dbReference type="Proteomes" id="UP000696485"/>
    </source>
</evidence>
<keyword evidence="2 6" id="KW-0812">Transmembrane</keyword>